<organism evidence="1 2">
    <name type="scientific">Erwinia papayae</name>
    <dbReference type="NCBI Taxonomy" id="206499"/>
    <lineage>
        <taxon>Bacteria</taxon>
        <taxon>Pseudomonadati</taxon>
        <taxon>Pseudomonadota</taxon>
        <taxon>Gammaproteobacteria</taxon>
        <taxon>Enterobacterales</taxon>
        <taxon>Erwiniaceae</taxon>
        <taxon>Erwinia</taxon>
    </lineage>
</organism>
<accession>A0ABV3N0L2</accession>
<gene>
    <name evidence="1" type="ORF">ABW286_09195</name>
</gene>
<evidence type="ECO:0000313" key="1">
    <source>
        <dbReference type="EMBL" id="MEW5289355.1"/>
    </source>
</evidence>
<name>A0ABV3N0L2_9GAMM</name>
<protein>
    <submittedName>
        <fullName evidence="1">Uncharacterized protein</fullName>
    </submittedName>
</protein>
<evidence type="ECO:0000313" key="2">
    <source>
        <dbReference type="Proteomes" id="UP001554567"/>
    </source>
</evidence>
<keyword evidence="2" id="KW-1185">Reference proteome</keyword>
<dbReference type="EMBL" id="JBFKZN010000004">
    <property type="protein sequence ID" value="MEW5289355.1"/>
    <property type="molecule type" value="Genomic_DNA"/>
</dbReference>
<proteinExistence type="predicted"/>
<sequence length="45" mass="5272">MQDAWLSRTTAWLARTVGAGGREYSAQVMTRCIDARQQCMIYRYR</sequence>
<dbReference type="RefSeq" id="WP_367167284.1">
    <property type="nucleotide sequence ID" value="NZ_JBFKZN010000004.1"/>
</dbReference>
<reference evidence="1 2" key="1">
    <citation type="submission" date="2024-07" db="EMBL/GenBank/DDBJ databases">
        <authorList>
            <person name="Dulla G.F.J."/>
            <person name="Delorm J.G."/>
        </authorList>
    </citation>
    <scope>NUCLEOTIDE SEQUENCE [LARGE SCALE GENOMIC DNA]</scope>
    <source>
        <strain evidence="1 2">JGD 233</strain>
    </source>
</reference>
<comment type="caution">
    <text evidence="1">The sequence shown here is derived from an EMBL/GenBank/DDBJ whole genome shotgun (WGS) entry which is preliminary data.</text>
</comment>
<dbReference type="Proteomes" id="UP001554567">
    <property type="component" value="Unassembled WGS sequence"/>
</dbReference>